<evidence type="ECO:0000313" key="3">
    <source>
        <dbReference type="Proteomes" id="UP000789524"/>
    </source>
</evidence>
<comment type="caution">
    <text evidence="2">The sequence shown here is derived from an EMBL/GenBank/DDBJ whole genome shotgun (WGS) entry which is preliminary data.</text>
</comment>
<feature type="compositionally biased region" description="Basic residues" evidence="1">
    <location>
        <begin position="1"/>
        <end position="16"/>
    </location>
</feature>
<feature type="compositionally biased region" description="Pro residues" evidence="1">
    <location>
        <begin position="58"/>
        <end position="69"/>
    </location>
</feature>
<accession>A0A8J2QX26</accession>
<dbReference type="Proteomes" id="UP000789524">
    <property type="component" value="Unassembled WGS sequence"/>
</dbReference>
<reference evidence="2" key="1">
    <citation type="submission" date="2021-09" db="EMBL/GenBank/DDBJ databases">
        <authorList>
            <person name="Martin H S."/>
        </authorList>
    </citation>
    <scope>NUCLEOTIDE SEQUENCE</scope>
</reference>
<evidence type="ECO:0000256" key="1">
    <source>
        <dbReference type="SAM" id="MobiDB-lite"/>
    </source>
</evidence>
<dbReference type="EMBL" id="CAKASE010000067">
    <property type="protein sequence ID" value="CAG9571947.1"/>
    <property type="molecule type" value="Genomic_DNA"/>
</dbReference>
<feature type="compositionally biased region" description="Low complexity" evidence="1">
    <location>
        <begin position="23"/>
        <end position="41"/>
    </location>
</feature>
<sequence length="100" mass="10844">MIRRRRNVRPRKATRSPRRDAGDAAPDGTPATGTTSPGSASNSDTRDARIHTYIHTRSPPPPDLTTPAIPIPVPLTPHVVRLVHTVTGVRPSPDEPFNCL</sequence>
<protein>
    <submittedName>
        <fullName evidence="2">(African queen) hypothetical protein</fullName>
    </submittedName>
</protein>
<name>A0A8J2QX26_9NEOP</name>
<dbReference type="AlphaFoldDB" id="A0A8J2QX26"/>
<gene>
    <name evidence="2" type="ORF">DCHRY22_LOCUS10012</name>
</gene>
<feature type="region of interest" description="Disordered" evidence="1">
    <location>
        <begin position="1"/>
        <end position="69"/>
    </location>
</feature>
<proteinExistence type="predicted"/>
<evidence type="ECO:0000313" key="2">
    <source>
        <dbReference type="EMBL" id="CAG9571947.1"/>
    </source>
</evidence>
<keyword evidence="3" id="KW-1185">Reference proteome</keyword>
<organism evidence="2 3">
    <name type="scientific">Danaus chrysippus</name>
    <name type="common">African queen</name>
    <dbReference type="NCBI Taxonomy" id="151541"/>
    <lineage>
        <taxon>Eukaryota</taxon>
        <taxon>Metazoa</taxon>
        <taxon>Ecdysozoa</taxon>
        <taxon>Arthropoda</taxon>
        <taxon>Hexapoda</taxon>
        <taxon>Insecta</taxon>
        <taxon>Pterygota</taxon>
        <taxon>Neoptera</taxon>
        <taxon>Endopterygota</taxon>
        <taxon>Lepidoptera</taxon>
        <taxon>Glossata</taxon>
        <taxon>Ditrysia</taxon>
        <taxon>Papilionoidea</taxon>
        <taxon>Nymphalidae</taxon>
        <taxon>Danainae</taxon>
        <taxon>Danaini</taxon>
        <taxon>Danaina</taxon>
        <taxon>Danaus</taxon>
        <taxon>Anosia</taxon>
    </lineage>
</organism>